<evidence type="ECO:0000259" key="4">
    <source>
        <dbReference type="SMART" id="SM00729"/>
    </source>
</evidence>
<proteinExistence type="predicted"/>
<evidence type="ECO:0000313" key="5">
    <source>
        <dbReference type="EMBL" id="MBB5056339.1"/>
    </source>
</evidence>
<sequence length="360" mass="40258">MAKLQVSSLFPILDSDPPPRVGIARLAAAARRADDGHLIQFKSLEVRSVLNKSVSKRQLSLAYSINPYRGCEFACRYCYARYTHEFLAPNRVYPGSESVMASHDAFEHEIYLKQNAAWLLEQELRHIDPSQEIALGTATDPYQPIERRARITRSLLEVFSRKSGYRLGIVTKSRLITRDIDLLQQIAARNTLVLHLTITTPDAALARLLEPRAPRPDLRFEAVRKLRQAGLTAGILCCPLLPGITDSETALNAMAIRASEVDASFFAANPLFLKACSRPTFFKFVQEHFPHLEADYATRFAMADFAAAPYRNELSHRVDKVCHKYGLAPRSSDALLTRDIGAAKRSPVNVGAPHQQMLFG</sequence>
<dbReference type="GO" id="GO:0051536">
    <property type="term" value="F:iron-sulfur cluster binding"/>
    <property type="evidence" value="ECO:0007669"/>
    <property type="project" value="UniProtKB-KW"/>
</dbReference>
<dbReference type="Gene3D" id="3.80.30.30">
    <property type="match status" value="1"/>
</dbReference>
<keyword evidence="5" id="KW-0456">Lyase</keyword>
<dbReference type="PANTHER" id="PTHR43432">
    <property type="entry name" value="SLR0285 PROTEIN"/>
    <property type="match status" value="1"/>
</dbReference>
<dbReference type="PANTHER" id="PTHR43432:SF3">
    <property type="entry name" value="SLR0285 PROTEIN"/>
    <property type="match status" value="1"/>
</dbReference>
<dbReference type="EMBL" id="JACHIP010000001">
    <property type="protein sequence ID" value="MBB5056339.1"/>
    <property type="molecule type" value="Genomic_DNA"/>
</dbReference>
<reference evidence="5 6" key="1">
    <citation type="submission" date="2020-08" db="EMBL/GenBank/DDBJ databases">
        <title>Genomic Encyclopedia of Type Strains, Phase IV (KMG-V): Genome sequencing to study the core and pangenomes of soil and plant-associated prokaryotes.</title>
        <authorList>
            <person name="Whitman W."/>
        </authorList>
    </citation>
    <scope>NUCLEOTIDE SEQUENCE [LARGE SCALE GENOMIC DNA]</scope>
    <source>
        <strain evidence="5 6">M8UP14</strain>
    </source>
</reference>
<dbReference type="SMART" id="SM00729">
    <property type="entry name" value="Elp3"/>
    <property type="match status" value="1"/>
</dbReference>
<accession>A0A7W7ZB33</accession>
<comment type="caution">
    <text evidence="5">The sequence shown here is derived from an EMBL/GenBank/DDBJ whole genome shotgun (WGS) entry which is preliminary data.</text>
</comment>
<evidence type="ECO:0000256" key="2">
    <source>
        <dbReference type="ARBA" id="ARBA00023004"/>
    </source>
</evidence>
<name>A0A7W7ZB33_9BACT</name>
<dbReference type="RefSeq" id="WP_184213995.1">
    <property type="nucleotide sequence ID" value="NZ_JACHIP010000001.1"/>
</dbReference>
<evidence type="ECO:0000313" key="6">
    <source>
        <dbReference type="Proteomes" id="UP000540989"/>
    </source>
</evidence>
<dbReference type="SUPFAM" id="SSF102114">
    <property type="entry name" value="Radical SAM enzymes"/>
    <property type="match status" value="1"/>
</dbReference>
<dbReference type="InterPro" id="IPR040086">
    <property type="entry name" value="MJ0683-like"/>
</dbReference>
<keyword evidence="1" id="KW-0479">Metal-binding</keyword>
<dbReference type="Proteomes" id="UP000540989">
    <property type="component" value="Unassembled WGS sequence"/>
</dbReference>
<dbReference type="SFLD" id="SFLDS00029">
    <property type="entry name" value="Radical_SAM"/>
    <property type="match status" value="1"/>
</dbReference>
<keyword evidence="2" id="KW-0408">Iron</keyword>
<dbReference type="InterPro" id="IPR058240">
    <property type="entry name" value="rSAM_sf"/>
</dbReference>
<dbReference type="SFLD" id="SFLDG01084">
    <property type="entry name" value="Uncharacterised_Radical_SAM_Su"/>
    <property type="match status" value="1"/>
</dbReference>
<keyword evidence="3" id="KW-0411">Iron-sulfur</keyword>
<organism evidence="5 6">
    <name type="scientific">Granulicella aggregans</name>
    <dbReference type="NCBI Taxonomy" id="474949"/>
    <lineage>
        <taxon>Bacteria</taxon>
        <taxon>Pseudomonadati</taxon>
        <taxon>Acidobacteriota</taxon>
        <taxon>Terriglobia</taxon>
        <taxon>Terriglobales</taxon>
        <taxon>Acidobacteriaceae</taxon>
        <taxon>Granulicella</taxon>
    </lineage>
</organism>
<protein>
    <submittedName>
        <fullName evidence="5">DNA repair photolyase</fullName>
    </submittedName>
</protein>
<dbReference type="Pfam" id="PF04055">
    <property type="entry name" value="Radical_SAM"/>
    <property type="match status" value="1"/>
</dbReference>
<keyword evidence="6" id="KW-1185">Reference proteome</keyword>
<gene>
    <name evidence="5" type="ORF">HDF16_001008</name>
</gene>
<dbReference type="InterPro" id="IPR006638">
    <property type="entry name" value="Elp3/MiaA/NifB-like_rSAM"/>
</dbReference>
<dbReference type="GO" id="GO:0016829">
    <property type="term" value="F:lyase activity"/>
    <property type="evidence" value="ECO:0007669"/>
    <property type="project" value="UniProtKB-KW"/>
</dbReference>
<dbReference type="CDD" id="cd01335">
    <property type="entry name" value="Radical_SAM"/>
    <property type="match status" value="1"/>
</dbReference>
<evidence type="ECO:0000256" key="3">
    <source>
        <dbReference type="ARBA" id="ARBA00023014"/>
    </source>
</evidence>
<evidence type="ECO:0000256" key="1">
    <source>
        <dbReference type="ARBA" id="ARBA00022723"/>
    </source>
</evidence>
<dbReference type="GO" id="GO:0046872">
    <property type="term" value="F:metal ion binding"/>
    <property type="evidence" value="ECO:0007669"/>
    <property type="project" value="UniProtKB-KW"/>
</dbReference>
<dbReference type="InterPro" id="IPR007197">
    <property type="entry name" value="rSAM"/>
</dbReference>
<feature type="domain" description="Elp3/MiaA/NifB-like radical SAM core" evidence="4">
    <location>
        <begin position="61"/>
        <end position="290"/>
    </location>
</feature>
<dbReference type="AlphaFoldDB" id="A0A7W7ZB33"/>